<dbReference type="PANTHER" id="PTHR37832">
    <property type="entry name" value="BLL2683 PROTEIN"/>
    <property type="match status" value="1"/>
</dbReference>
<dbReference type="PANTHER" id="PTHR37832:SF1">
    <property type="entry name" value="STRESS-RESPONSE A_B BARREL DOMAIN-CONTAINING PROTEIN"/>
    <property type="match status" value="1"/>
</dbReference>
<dbReference type="AlphaFoldDB" id="A0A9D2UHP6"/>
<protein>
    <submittedName>
        <fullName evidence="2">Dabb family protein</fullName>
    </submittedName>
</protein>
<organism evidence="2 3">
    <name type="scientific">Candidatus Avibacteroides avistercoris</name>
    <dbReference type="NCBI Taxonomy" id="2840690"/>
    <lineage>
        <taxon>Bacteria</taxon>
        <taxon>Pseudomonadati</taxon>
        <taxon>Bacteroidota</taxon>
        <taxon>Bacteroidia</taxon>
        <taxon>Bacteroidales</taxon>
        <taxon>Bacteroidaceae</taxon>
        <taxon>Bacteroidaceae incertae sedis</taxon>
        <taxon>Candidatus Avibacteroides</taxon>
    </lineage>
</organism>
<reference evidence="2" key="2">
    <citation type="submission" date="2021-04" db="EMBL/GenBank/DDBJ databases">
        <authorList>
            <person name="Gilroy R."/>
        </authorList>
    </citation>
    <scope>NUCLEOTIDE SEQUENCE</scope>
    <source>
        <strain evidence="2">MalCec1-1739</strain>
    </source>
</reference>
<dbReference type="EMBL" id="DWUP01000047">
    <property type="protein sequence ID" value="HJD52541.1"/>
    <property type="molecule type" value="Genomic_DNA"/>
</dbReference>
<dbReference type="PROSITE" id="PS51502">
    <property type="entry name" value="S_R_A_B_BARREL"/>
    <property type="match status" value="1"/>
</dbReference>
<feature type="domain" description="Stress-response A/B barrel" evidence="1">
    <location>
        <begin position="2"/>
        <end position="97"/>
    </location>
</feature>
<dbReference type="Gene3D" id="3.30.70.100">
    <property type="match status" value="1"/>
</dbReference>
<comment type="caution">
    <text evidence="2">The sequence shown here is derived from an EMBL/GenBank/DDBJ whole genome shotgun (WGS) entry which is preliminary data.</text>
</comment>
<dbReference type="SMART" id="SM00886">
    <property type="entry name" value="Dabb"/>
    <property type="match status" value="1"/>
</dbReference>
<dbReference type="Proteomes" id="UP000787625">
    <property type="component" value="Unassembled WGS sequence"/>
</dbReference>
<dbReference type="Pfam" id="PF07876">
    <property type="entry name" value="Dabb"/>
    <property type="match status" value="1"/>
</dbReference>
<evidence type="ECO:0000313" key="3">
    <source>
        <dbReference type="Proteomes" id="UP000787625"/>
    </source>
</evidence>
<proteinExistence type="predicted"/>
<reference evidence="2" key="1">
    <citation type="journal article" date="2021" name="PeerJ">
        <title>Extensive microbial diversity within the chicken gut microbiome revealed by metagenomics and culture.</title>
        <authorList>
            <person name="Gilroy R."/>
            <person name="Ravi A."/>
            <person name="Getino M."/>
            <person name="Pursley I."/>
            <person name="Horton D.L."/>
            <person name="Alikhan N.F."/>
            <person name="Baker D."/>
            <person name="Gharbi K."/>
            <person name="Hall N."/>
            <person name="Watson M."/>
            <person name="Adriaenssens E.M."/>
            <person name="Foster-Nyarko E."/>
            <person name="Jarju S."/>
            <person name="Secka A."/>
            <person name="Antonio M."/>
            <person name="Oren A."/>
            <person name="Chaudhuri R.R."/>
            <person name="La Ragione R."/>
            <person name="Hildebrand F."/>
            <person name="Pallen M.J."/>
        </authorList>
    </citation>
    <scope>NUCLEOTIDE SEQUENCE</scope>
    <source>
        <strain evidence="2">MalCec1-1739</strain>
    </source>
</reference>
<gene>
    <name evidence="2" type="ORF">IAA93_02275</name>
</gene>
<evidence type="ECO:0000313" key="2">
    <source>
        <dbReference type="EMBL" id="HJD52541.1"/>
    </source>
</evidence>
<dbReference type="InterPro" id="IPR013097">
    <property type="entry name" value="Dabb"/>
</dbReference>
<name>A0A9D2UHP6_9BACT</name>
<dbReference type="SUPFAM" id="SSF54909">
    <property type="entry name" value="Dimeric alpha+beta barrel"/>
    <property type="match status" value="1"/>
</dbReference>
<sequence length="99" mass="11298">MVKHIVLFRLKEDLDVEARSRVADDFKVAIEALPAKIDFIRHIEVGININGDESFDVALYSEFDTLDDVRAYSRHPDHIAASGIIKPYTEARACVDYEF</sequence>
<dbReference type="InterPro" id="IPR011008">
    <property type="entry name" value="Dimeric_a/b-barrel"/>
</dbReference>
<evidence type="ECO:0000259" key="1">
    <source>
        <dbReference type="PROSITE" id="PS51502"/>
    </source>
</evidence>
<accession>A0A9D2UHP6</accession>